<feature type="region of interest" description="Disordered" evidence="1">
    <location>
        <begin position="147"/>
        <end position="201"/>
    </location>
</feature>
<evidence type="ECO:0008006" key="4">
    <source>
        <dbReference type="Google" id="ProtNLM"/>
    </source>
</evidence>
<organism evidence="2 3">
    <name type="scientific">Devosia yakushimensis</name>
    <dbReference type="NCBI Taxonomy" id="470028"/>
    <lineage>
        <taxon>Bacteria</taxon>
        <taxon>Pseudomonadati</taxon>
        <taxon>Pseudomonadota</taxon>
        <taxon>Alphaproteobacteria</taxon>
        <taxon>Hyphomicrobiales</taxon>
        <taxon>Devosiaceae</taxon>
        <taxon>Devosia</taxon>
    </lineage>
</organism>
<evidence type="ECO:0000256" key="1">
    <source>
        <dbReference type="SAM" id="MobiDB-lite"/>
    </source>
</evidence>
<evidence type="ECO:0000313" key="2">
    <source>
        <dbReference type="EMBL" id="GLQ11955.1"/>
    </source>
</evidence>
<reference evidence="2" key="1">
    <citation type="journal article" date="2014" name="Int. J. Syst. Evol. Microbiol.">
        <title>Complete genome of a new Firmicutes species belonging to the dominant human colonic microbiota ('Ruminococcus bicirculans') reveals two chromosomes and a selective capacity to utilize plant glucans.</title>
        <authorList>
            <consortium name="NISC Comparative Sequencing Program"/>
            <person name="Wegmann U."/>
            <person name="Louis P."/>
            <person name="Goesmann A."/>
            <person name="Henrissat B."/>
            <person name="Duncan S.H."/>
            <person name="Flint H.J."/>
        </authorList>
    </citation>
    <scope>NUCLEOTIDE SEQUENCE</scope>
    <source>
        <strain evidence="2">NBRC 103855</strain>
    </source>
</reference>
<name>A0ABQ5UIM5_9HYPH</name>
<reference evidence="2" key="2">
    <citation type="submission" date="2023-01" db="EMBL/GenBank/DDBJ databases">
        <title>Draft genome sequence of Devosia yakushimensis strain NBRC 103855.</title>
        <authorList>
            <person name="Sun Q."/>
            <person name="Mori K."/>
        </authorList>
    </citation>
    <scope>NUCLEOTIDE SEQUENCE</scope>
    <source>
        <strain evidence="2">NBRC 103855</strain>
    </source>
</reference>
<gene>
    <name evidence="2" type="ORF">GCM10007913_38870</name>
</gene>
<dbReference type="Pfam" id="PF06282">
    <property type="entry name" value="DUF1036"/>
    <property type="match status" value="1"/>
</dbReference>
<dbReference type="InterPro" id="IPR009380">
    <property type="entry name" value="DUF1036"/>
</dbReference>
<keyword evidence="3" id="KW-1185">Reference proteome</keyword>
<dbReference type="EMBL" id="BSNG01000003">
    <property type="protein sequence ID" value="GLQ11955.1"/>
    <property type="molecule type" value="Genomic_DNA"/>
</dbReference>
<sequence length="201" mass="21997">MISGTLLRTLRLGLTLVGATLSSLAFFALPAKADLRICNQTANLVSVAIGYRADRGWMSEGWWQAPPGDCRVLYQGDLQRRFYYMFAVDDIGGGAWDGSVFMCTRDETFTIFGVEDCLARGYERTGFFEIDTQNRTDWTLQLTESGVDPSVVAPGSEEDLEDPTFLVDPNDVNAAPPQDDIPSPDNAPPPDAPSSEGMDTQ</sequence>
<accession>A0ABQ5UIM5</accession>
<dbReference type="Proteomes" id="UP001161406">
    <property type="component" value="Unassembled WGS sequence"/>
</dbReference>
<evidence type="ECO:0000313" key="3">
    <source>
        <dbReference type="Proteomes" id="UP001161406"/>
    </source>
</evidence>
<protein>
    <recommendedName>
        <fullName evidence="4">DUF1036 domain-containing protein</fullName>
    </recommendedName>
</protein>
<comment type="caution">
    <text evidence="2">The sequence shown here is derived from an EMBL/GenBank/DDBJ whole genome shotgun (WGS) entry which is preliminary data.</text>
</comment>
<proteinExistence type="predicted"/>